<reference evidence="3" key="2">
    <citation type="submission" date="2023-05" db="EMBL/GenBank/DDBJ databases">
        <authorList>
            <consortium name="Lawrence Berkeley National Laboratory"/>
            <person name="Steindorff A."/>
            <person name="Hensen N."/>
            <person name="Bonometti L."/>
            <person name="Westerberg I."/>
            <person name="Brannstrom I.O."/>
            <person name="Guillou S."/>
            <person name="Cros-Aarteil S."/>
            <person name="Calhoun S."/>
            <person name="Haridas S."/>
            <person name="Kuo A."/>
            <person name="Mondo S."/>
            <person name="Pangilinan J."/>
            <person name="Riley R."/>
            <person name="Labutti K."/>
            <person name="Andreopoulos B."/>
            <person name="Lipzen A."/>
            <person name="Chen C."/>
            <person name="Yanf M."/>
            <person name="Daum C."/>
            <person name="Ng V."/>
            <person name="Clum A."/>
            <person name="Ohm R."/>
            <person name="Martin F."/>
            <person name="Silar P."/>
            <person name="Natvig D."/>
            <person name="Lalanne C."/>
            <person name="Gautier V."/>
            <person name="Ament-Velasquez S.L."/>
            <person name="Kruys A."/>
            <person name="Hutchinson M.I."/>
            <person name="Powell A.J."/>
            <person name="Barry K."/>
            <person name="Miller A.N."/>
            <person name="Grigoriev I.V."/>
            <person name="Debuchy R."/>
            <person name="Gladieux P."/>
            <person name="Thoren M.H."/>
            <person name="Johannesson H."/>
        </authorList>
    </citation>
    <scope>NUCLEOTIDE SEQUENCE</scope>
    <source>
        <strain evidence="3">PSN243</strain>
    </source>
</reference>
<feature type="region of interest" description="Disordered" evidence="1">
    <location>
        <begin position="1"/>
        <end position="27"/>
    </location>
</feature>
<dbReference type="InterPro" id="IPR052895">
    <property type="entry name" value="HetReg/Transcr_Mod"/>
</dbReference>
<accession>A0AAV9GIT8</accession>
<gene>
    <name evidence="3" type="ORF">QBC34DRAFT_467910</name>
</gene>
<protein>
    <recommendedName>
        <fullName evidence="2">Heterokaryon incompatibility domain-containing protein</fullName>
    </recommendedName>
</protein>
<keyword evidence="4" id="KW-1185">Reference proteome</keyword>
<evidence type="ECO:0000259" key="2">
    <source>
        <dbReference type="Pfam" id="PF06985"/>
    </source>
</evidence>
<organism evidence="3 4">
    <name type="scientific">Podospora aff. communis PSN243</name>
    <dbReference type="NCBI Taxonomy" id="3040156"/>
    <lineage>
        <taxon>Eukaryota</taxon>
        <taxon>Fungi</taxon>
        <taxon>Dikarya</taxon>
        <taxon>Ascomycota</taxon>
        <taxon>Pezizomycotina</taxon>
        <taxon>Sordariomycetes</taxon>
        <taxon>Sordariomycetidae</taxon>
        <taxon>Sordariales</taxon>
        <taxon>Podosporaceae</taxon>
        <taxon>Podospora</taxon>
    </lineage>
</organism>
<feature type="region of interest" description="Disordered" evidence="1">
    <location>
        <begin position="948"/>
        <end position="987"/>
    </location>
</feature>
<name>A0AAV9GIT8_9PEZI</name>
<dbReference type="AlphaFoldDB" id="A0AAV9GIT8"/>
<comment type="caution">
    <text evidence="3">The sequence shown here is derived from an EMBL/GenBank/DDBJ whole genome shotgun (WGS) entry which is preliminary data.</text>
</comment>
<dbReference type="InterPro" id="IPR010730">
    <property type="entry name" value="HET"/>
</dbReference>
<proteinExistence type="predicted"/>
<dbReference type="EMBL" id="MU865951">
    <property type="protein sequence ID" value="KAK4447292.1"/>
    <property type="molecule type" value="Genomic_DNA"/>
</dbReference>
<dbReference type="Proteomes" id="UP001321760">
    <property type="component" value="Unassembled WGS sequence"/>
</dbReference>
<evidence type="ECO:0000313" key="3">
    <source>
        <dbReference type="EMBL" id="KAK4447292.1"/>
    </source>
</evidence>
<evidence type="ECO:0000313" key="4">
    <source>
        <dbReference type="Proteomes" id="UP001321760"/>
    </source>
</evidence>
<evidence type="ECO:0000256" key="1">
    <source>
        <dbReference type="SAM" id="MobiDB-lite"/>
    </source>
</evidence>
<feature type="domain" description="Heterokaryon incompatibility" evidence="2">
    <location>
        <begin position="325"/>
        <end position="375"/>
    </location>
</feature>
<dbReference type="Pfam" id="PF06985">
    <property type="entry name" value="HET"/>
    <property type="match status" value="1"/>
</dbReference>
<dbReference type="PANTHER" id="PTHR24148:SF64">
    <property type="entry name" value="HETEROKARYON INCOMPATIBILITY DOMAIN-CONTAINING PROTEIN"/>
    <property type="match status" value="1"/>
</dbReference>
<sequence>MQHDNSETAAAASGQSDATVVKTPTERAESLSNRARQFFDEFHSTWALECLDKAVQFASEALKALGEGHDTAAKYAYTLVCYAQTKANAVPGAESTEEFISALQAAVNAVAPEDPARSKLVQGLGCAYWARFEHSNADIDLDGAIAYIQGLADANHELLPQTKLIWGQAYYSRFMRTKATEDIGRSLQLINATLSSTGAELPLRHHFLEKLVQYSVEKIRHSKATGDLDGLIANARFAMTELPQSYTKERIGGILKQAEMGRELLAQRQMKAPEPIGKTFVPEVLYEKLPVGRKEIRVLELLPGDADADVVCKLHIGLVVGGVGYEALSWTWGNPDVVSDITIELDECKVTVNLALALRRLRRRDRSRMLWADAVLVWLGEPGLKDGSSDTPAKSSISPLPVADYQHPLIEWTMGEGHIRLMRQFFADEKTFFDWPVVGAISTLVLLALDCHVNTLPFFQDPRYPDFEVGYYPSELFQQSARALVRLLERPYWRRVWIVQEIVRGKSVLVHYGRHILPFDIFASAASCRWRHYYTCCSSHCGAADPNSKWSLLFAIMAELKNIGDLADMRLAWESQQPKELFDIFVAGIDFREATNQRDHVYGLLGLLSSDTRRDDLLHPDYGLSTAQVYTRAAFKIMRDSNSLRLLSYSDRQSYIEDLPSWCHDFGENALFNPKPFCWDLFSACSNTDNSNINIILSHDSSLTVQGYKLDSVTAVTKPRTPQGFPRIFFTQWFDDAYAFVRKHHLLLHADGTSQQQHEPEVALGSILLGGAFTRADGSTRRIGWAEQVIPPDTRDWVTHKTPDVLLEISSAVLASTQSRKLFATGERKLLGIGVSTVYGQEKEVQVGDAVWLLRGCNLPVVLRCVSRDSSNPTGEPSGDVAAASNRHYALVSTAYVDGIMNGEACPFAEDAFVDIAIGQYPESPGPSLDKETMKEALRMSLLLGHGMGRGDRHHVNSRKHEHSTSENDTGQGKGRDEKGEGQGGGLDAEAMLFPEGRKFDPSLKPIPRHRALFARLFEGMPDTEEGWEALEKRCRKRWRV</sequence>
<reference evidence="3" key="1">
    <citation type="journal article" date="2023" name="Mol. Phylogenet. Evol.">
        <title>Genome-scale phylogeny and comparative genomics of the fungal order Sordariales.</title>
        <authorList>
            <person name="Hensen N."/>
            <person name="Bonometti L."/>
            <person name="Westerberg I."/>
            <person name="Brannstrom I.O."/>
            <person name="Guillou S."/>
            <person name="Cros-Aarteil S."/>
            <person name="Calhoun S."/>
            <person name="Haridas S."/>
            <person name="Kuo A."/>
            <person name="Mondo S."/>
            <person name="Pangilinan J."/>
            <person name="Riley R."/>
            <person name="LaButti K."/>
            <person name="Andreopoulos B."/>
            <person name="Lipzen A."/>
            <person name="Chen C."/>
            <person name="Yan M."/>
            <person name="Daum C."/>
            <person name="Ng V."/>
            <person name="Clum A."/>
            <person name="Steindorff A."/>
            <person name="Ohm R.A."/>
            <person name="Martin F."/>
            <person name="Silar P."/>
            <person name="Natvig D.O."/>
            <person name="Lalanne C."/>
            <person name="Gautier V."/>
            <person name="Ament-Velasquez S.L."/>
            <person name="Kruys A."/>
            <person name="Hutchinson M.I."/>
            <person name="Powell A.J."/>
            <person name="Barry K."/>
            <person name="Miller A.N."/>
            <person name="Grigoriev I.V."/>
            <person name="Debuchy R."/>
            <person name="Gladieux P."/>
            <person name="Hiltunen Thoren M."/>
            <person name="Johannesson H."/>
        </authorList>
    </citation>
    <scope>NUCLEOTIDE SEQUENCE</scope>
    <source>
        <strain evidence="3">PSN243</strain>
    </source>
</reference>
<dbReference type="PANTHER" id="PTHR24148">
    <property type="entry name" value="ANKYRIN REPEAT DOMAIN-CONTAINING PROTEIN 39 HOMOLOG-RELATED"/>
    <property type="match status" value="1"/>
</dbReference>